<dbReference type="Pfam" id="PF10604">
    <property type="entry name" value="Polyketide_cyc2"/>
    <property type="match status" value="1"/>
</dbReference>
<evidence type="ECO:0000313" key="1">
    <source>
        <dbReference type="EMBL" id="KAK3942552.1"/>
    </source>
</evidence>
<dbReference type="Gene3D" id="3.30.530.20">
    <property type="match status" value="1"/>
</dbReference>
<evidence type="ECO:0000313" key="2">
    <source>
        <dbReference type="Proteomes" id="UP001303473"/>
    </source>
</evidence>
<dbReference type="PANTHER" id="PTHR36166">
    <property type="entry name" value="CHROMOSOME 9, WHOLE GENOME SHOTGUN SEQUENCE"/>
    <property type="match status" value="1"/>
</dbReference>
<keyword evidence="2" id="KW-1185">Reference proteome</keyword>
<dbReference type="SUPFAM" id="SSF55961">
    <property type="entry name" value="Bet v1-like"/>
    <property type="match status" value="1"/>
</dbReference>
<name>A0AAN6NF49_9PEZI</name>
<comment type="caution">
    <text evidence="1">The sequence shown here is derived from an EMBL/GenBank/DDBJ whole genome shotgun (WGS) entry which is preliminary data.</text>
</comment>
<reference evidence="2" key="1">
    <citation type="journal article" date="2023" name="Mol. Phylogenet. Evol.">
        <title>Genome-scale phylogeny and comparative genomics of the fungal order Sordariales.</title>
        <authorList>
            <person name="Hensen N."/>
            <person name="Bonometti L."/>
            <person name="Westerberg I."/>
            <person name="Brannstrom I.O."/>
            <person name="Guillou S."/>
            <person name="Cros-Aarteil S."/>
            <person name="Calhoun S."/>
            <person name="Haridas S."/>
            <person name="Kuo A."/>
            <person name="Mondo S."/>
            <person name="Pangilinan J."/>
            <person name="Riley R."/>
            <person name="LaButti K."/>
            <person name="Andreopoulos B."/>
            <person name="Lipzen A."/>
            <person name="Chen C."/>
            <person name="Yan M."/>
            <person name="Daum C."/>
            <person name="Ng V."/>
            <person name="Clum A."/>
            <person name="Steindorff A."/>
            <person name="Ohm R.A."/>
            <person name="Martin F."/>
            <person name="Silar P."/>
            <person name="Natvig D.O."/>
            <person name="Lalanne C."/>
            <person name="Gautier V."/>
            <person name="Ament-Velasquez S.L."/>
            <person name="Kruys A."/>
            <person name="Hutchinson M.I."/>
            <person name="Powell A.J."/>
            <person name="Barry K."/>
            <person name="Miller A.N."/>
            <person name="Grigoriev I.V."/>
            <person name="Debuchy R."/>
            <person name="Gladieux P."/>
            <person name="Hiltunen Thoren M."/>
            <person name="Johannesson H."/>
        </authorList>
    </citation>
    <scope>NUCLEOTIDE SEQUENCE [LARGE SCALE GENOMIC DNA]</scope>
    <source>
        <strain evidence="2">CBS 340.73</strain>
    </source>
</reference>
<organism evidence="1 2">
    <name type="scientific">Diplogelasinospora grovesii</name>
    <dbReference type="NCBI Taxonomy" id="303347"/>
    <lineage>
        <taxon>Eukaryota</taxon>
        <taxon>Fungi</taxon>
        <taxon>Dikarya</taxon>
        <taxon>Ascomycota</taxon>
        <taxon>Pezizomycotina</taxon>
        <taxon>Sordariomycetes</taxon>
        <taxon>Sordariomycetidae</taxon>
        <taxon>Sordariales</taxon>
        <taxon>Diplogelasinosporaceae</taxon>
        <taxon>Diplogelasinospora</taxon>
    </lineage>
</organism>
<proteinExistence type="predicted"/>
<dbReference type="Proteomes" id="UP001303473">
    <property type="component" value="Unassembled WGS sequence"/>
</dbReference>
<dbReference type="InterPro" id="IPR019587">
    <property type="entry name" value="Polyketide_cyclase/dehydratase"/>
</dbReference>
<sequence>MTSPTISTSGTRAVVRVELEIAASPEQVRAVFLDLERYKEWHTSFITCIEPLPIPSTDDSDEPCNSPAIRAGDKIKVHAGGVEIEPTVLVNTPSEFRWFGSTMGGAFAGEHYFIFAETETGGTKFVHGEDYTGWLTFLFRPGWPLHNHTRELYAGFARDLKARVERLP</sequence>
<protein>
    <recommendedName>
        <fullName evidence="3">SRPBCC domain-containing protein</fullName>
    </recommendedName>
</protein>
<dbReference type="CDD" id="cd07822">
    <property type="entry name" value="SRPBCC_4"/>
    <property type="match status" value="1"/>
</dbReference>
<dbReference type="PANTHER" id="PTHR36166:SF1">
    <property type="entry name" value="SRPBCC DOMAIN-CONTAINING PROTEIN"/>
    <property type="match status" value="1"/>
</dbReference>
<dbReference type="InterPro" id="IPR023393">
    <property type="entry name" value="START-like_dom_sf"/>
</dbReference>
<evidence type="ECO:0008006" key="3">
    <source>
        <dbReference type="Google" id="ProtNLM"/>
    </source>
</evidence>
<accession>A0AAN6NF49</accession>
<dbReference type="AlphaFoldDB" id="A0AAN6NF49"/>
<gene>
    <name evidence="1" type="ORF">QBC46DRAFT_406296</name>
</gene>
<dbReference type="EMBL" id="MU853773">
    <property type="protein sequence ID" value="KAK3942552.1"/>
    <property type="molecule type" value="Genomic_DNA"/>
</dbReference>